<organism evidence="8 9">
    <name type="scientific">Paraconiothyrium brasiliense</name>
    <dbReference type="NCBI Taxonomy" id="300254"/>
    <lineage>
        <taxon>Eukaryota</taxon>
        <taxon>Fungi</taxon>
        <taxon>Dikarya</taxon>
        <taxon>Ascomycota</taxon>
        <taxon>Pezizomycotina</taxon>
        <taxon>Dothideomycetes</taxon>
        <taxon>Pleosporomycetidae</taxon>
        <taxon>Pleosporales</taxon>
        <taxon>Massarineae</taxon>
        <taxon>Didymosphaeriaceae</taxon>
        <taxon>Paraconiothyrium</taxon>
    </lineage>
</organism>
<gene>
    <name evidence="8" type="primary">HLJ1</name>
    <name evidence="8" type="ORF">SLS60_000455</name>
</gene>
<keyword evidence="2" id="KW-0812">Transmembrane</keyword>
<keyword evidence="4" id="KW-1133">Transmembrane helix</keyword>
<dbReference type="InterPro" id="IPR051100">
    <property type="entry name" value="DnaJ_subfamily_B/C"/>
</dbReference>
<sequence>MSAKASGSDARSNGDAKHRQHHDGSSGRAYTVEQKAAVIRIKRCAPTAYYEILGLEEVKTTCSESEIKKAYRKLSLLTHPDKNGYDGADEAFKMVSRAFQVLSDADKKAKYDKFGGDPDARFQPPGGGTSGFSNFARSQGGGRPGPMFEEEISPEEMFRQFFGGGGAFGGPFGGGIFDTGPGFVFNLGGGGPGIRVHQFGGGQPRRRPATARPAGSEPAPSIGSTLSSLLPLFFLFLLPLLSSIFGGDSTPKGPSIVFDGPRGAQTHSLYSENLQVPYWVNKRDIEGLSAKELKNIHKQAESKFIQITNSRCDTEKYKRSQAEQDAYGWFGPDKDKLAKARKQWPPAYLIPPPKEGEILLERKPNRELPPVPPLIHPSVLRTLPIFIISMTVATLVFFNYQKTESSVVTSTLYALRTNPAVRDVLGDEIYFASKYPWIRGEINQVHGRIDIRFWVKGTKREGEVRLRCKRRGKDGLYITREWSLTMEDGTRMELYDPQGNAIDPFAGIDPVDG</sequence>
<dbReference type="SUPFAM" id="SSF46565">
    <property type="entry name" value="Chaperone J-domain"/>
    <property type="match status" value="1"/>
</dbReference>
<evidence type="ECO:0000256" key="1">
    <source>
        <dbReference type="ARBA" id="ARBA00004389"/>
    </source>
</evidence>
<dbReference type="EMBL" id="JAKJXO020000001">
    <property type="protein sequence ID" value="KAL1612231.1"/>
    <property type="molecule type" value="Genomic_DNA"/>
</dbReference>
<dbReference type="InterPro" id="IPR001623">
    <property type="entry name" value="DnaJ_domain"/>
</dbReference>
<dbReference type="Pfam" id="PF00226">
    <property type="entry name" value="DnaJ"/>
    <property type="match status" value="1"/>
</dbReference>
<evidence type="ECO:0000256" key="3">
    <source>
        <dbReference type="ARBA" id="ARBA00022824"/>
    </source>
</evidence>
<evidence type="ECO:0000313" key="8">
    <source>
        <dbReference type="EMBL" id="KAL1612231.1"/>
    </source>
</evidence>
<keyword evidence="3" id="KW-0256">Endoplasmic reticulum</keyword>
<dbReference type="InterPro" id="IPR014807">
    <property type="entry name" value="Coa1"/>
</dbReference>
<comment type="subcellular location">
    <subcellularLocation>
        <location evidence="1">Endoplasmic reticulum membrane</location>
        <topology evidence="1">Single-pass membrane protein</topology>
    </subcellularLocation>
</comment>
<dbReference type="SMART" id="SM00271">
    <property type="entry name" value="DnaJ"/>
    <property type="match status" value="1"/>
</dbReference>
<evidence type="ECO:0000256" key="5">
    <source>
        <dbReference type="ARBA" id="ARBA00023136"/>
    </source>
</evidence>
<feature type="domain" description="J" evidence="7">
    <location>
        <begin position="48"/>
        <end position="115"/>
    </location>
</feature>
<keyword evidence="9" id="KW-1185">Reference proteome</keyword>
<evidence type="ECO:0000256" key="6">
    <source>
        <dbReference type="SAM" id="MobiDB-lite"/>
    </source>
</evidence>
<keyword evidence="5" id="KW-0472">Membrane</keyword>
<dbReference type="Gene3D" id="1.10.287.110">
    <property type="entry name" value="DnaJ domain"/>
    <property type="match status" value="1"/>
</dbReference>
<evidence type="ECO:0000256" key="2">
    <source>
        <dbReference type="ARBA" id="ARBA00022692"/>
    </source>
</evidence>
<dbReference type="InterPro" id="IPR015399">
    <property type="entry name" value="DUF1977_DnaJ-like"/>
</dbReference>
<accession>A0ABR3S6B6</accession>
<evidence type="ECO:0000259" key="7">
    <source>
        <dbReference type="PROSITE" id="PS50076"/>
    </source>
</evidence>
<dbReference type="Pfam" id="PF09320">
    <property type="entry name" value="DUF1977"/>
    <property type="match status" value="1"/>
</dbReference>
<dbReference type="PANTHER" id="PTHR43908:SF3">
    <property type="entry name" value="AT29763P-RELATED"/>
    <property type="match status" value="1"/>
</dbReference>
<dbReference type="InterPro" id="IPR036869">
    <property type="entry name" value="J_dom_sf"/>
</dbReference>
<protein>
    <submittedName>
        <fullName evidence="8">Chaperone protein dnaJ</fullName>
    </submittedName>
</protein>
<dbReference type="PROSITE" id="PS00636">
    <property type="entry name" value="DNAJ_1"/>
    <property type="match status" value="1"/>
</dbReference>
<dbReference type="Proteomes" id="UP001521785">
    <property type="component" value="Unassembled WGS sequence"/>
</dbReference>
<feature type="region of interest" description="Disordered" evidence="6">
    <location>
        <begin position="200"/>
        <end position="220"/>
    </location>
</feature>
<dbReference type="CDD" id="cd06257">
    <property type="entry name" value="DnaJ"/>
    <property type="match status" value="1"/>
</dbReference>
<comment type="caution">
    <text evidence="8">The sequence shown here is derived from an EMBL/GenBank/DDBJ whole genome shotgun (WGS) entry which is preliminary data.</text>
</comment>
<dbReference type="Pfam" id="PF08695">
    <property type="entry name" value="Coa1"/>
    <property type="match status" value="1"/>
</dbReference>
<dbReference type="PANTHER" id="PTHR43908">
    <property type="entry name" value="AT29763P-RELATED"/>
    <property type="match status" value="1"/>
</dbReference>
<reference evidence="8 9" key="1">
    <citation type="submission" date="2024-02" db="EMBL/GenBank/DDBJ databases">
        <title>De novo assembly and annotation of 12 fungi associated with fruit tree decline syndrome in Ontario, Canada.</title>
        <authorList>
            <person name="Sulman M."/>
            <person name="Ellouze W."/>
            <person name="Ilyukhin E."/>
        </authorList>
    </citation>
    <scope>NUCLEOTIDE SEQUENCE [LARGE SCALE GENOMIC DNA]</scope>
    <source>
        <strain evidence="8 9">M42-189</strain>
    </source>
</reference>
<dbReference type="InterPro" id="IPR018253">
    <property type="entry name" value="DnaJ_domain_CS"/>
</dbReference>
<dbReference type="PRINTS" id="PR00625">
    <property type="entry name" value="JDOMAIN"/>
</dbReference>
<feature type="region of interest" description="Disordered" evidence="6">
    <location>
        <begin position="1"/>
        <end position="29"/>
    </location>
</feature>
<feature type="compositionally biased region" description="Basic and acidic residues" evidence="6">
    <location>
        <begin position="12"/>
        <end position="25"/>
    </location>
</feature>
<evidence type="ECO:0000313" key="9">
    <source>
        <dbReference type="Proteomes" id="UP001521785"/>
    </source>
</evidence>
<name>A0ABR3S6B6_9PLEO</name>
<evidence type="ECO:0000256" key="4">
    <source>
        <dbReference type="ARBA" id="ARBA00022989"/>
    </source>
</evidence>
<dbReference type="PROSITE" id="PS50076">
    <property type="entry name" value="DNAJ_2"/>
    <property type="match status" value="1"/>
</dbReference>
<feature type="region of interest" description="Disordered" evidence="6">
    <location>
        <begin position="116"/>
        <end position="149"/>
    </location>
</feature>
<proteinExistence type="predicted"/>